<dbReference type="Proteomes" id="UP001445335">
    <property type="component" value="Unassembled WGS sequence"/>
</dbReference>
<feature type="compositionally biased region" description="Gly residues" evidence="5">
    <location>
        <begin position="149"/>
        <end position="158"/>
    </location>
</feature>
<dbReference type="Gene3D" id="3.30.50.10">
    <property type="entry name" value="Erythroid Transcription Factor GATA-1, subunit A"/>
    <property type="match status" value="1"/>
</dbReference>
<organism evidence="7 8">
    <name type="scientific">Elliptochloris bilobata</name>
    <dbReference type="NCBI Taxonomy" id="381761"/>
    <lineage>
        <taxon>Eukaryota</taxon>
        <taxon>Viridiplantae</taxon>
        <taxon>Chlorophyta</taxon>
        <taxon>core chlorophytes</taxon>
        <taxon>Trebouxiophyceae</taxon>
        <taxon>Trebouxiophyceae incertae sedis</taxon>
        <taxon>Elliptochloris clade</taxon>
        <taxon>Elliptochloris</taxon>
    </lineage>
</organism>
<evidence type="ECO:0000256" key="1">
    <source>
        <dbReference type="ARBA" id="ARBA00022723"/>
    </source>
</evidence>
<keyword evidence="8" id="KW-1185">Reference proteome</keyword>
<evidence type="ECO:0000256" key="5">
    <source>
        <dbReference type="SAM" id="MobiDB-lite"/>
    </source>
</evidence>
<keyword evidence="3" id="KW-0862">Zinc</keyword>
<dbReference type="GO" id="GO:0006355">
    <property type="term" value="P:regulation of DNA-templated transcription"/>
    <property type="evidence" value="ECO:0007669"/>
    <property type="project" value="InterPro"/>
</dbReference>
<evidence type="ECO:0000313" key="8">
    <source>
        <dbReference type="Proteomes" id="UP001445335"/>
    </source>
</evidence>
<feature type="region of interest" description="Disordered" evidence="5">
    <location>
        <begin position="212"/>
        <end position="235"/>
    </location>
</feature>
<evidence type="ECO:0000256" key="2">
    <source>
        <dbReference type="ARBA" id="ARBA00022771"/>
    </source>
</evidence>
<accession>A0AAW1QK27</accession>
<feature type="region of interest" description="Disordered" evidence="5">
    <location>
        <begin position="1"/>
        <end position="32"/>
    </location>
</feature>
<sequence>MPQAEYGGISGPPTAALGSGPHGRATNPSIDQEPDLSLVRALERCETSSAAASTGLAAAQSELEALHALVRGAAPSNTEWMQAVEGQLETAISFVKTLASNHQQELNLLRRKVDQHQQRLAALSAQGASTQPKEEQGASPAAMQERPCAGGGGTPGGRRSGRSTPVPASPLAAAPHLREPGVGRSPLGRHSPAVSAALPLFTGGAHAMQDAGLGSGDSAAPNAAHEAGDGEGGGGADFFAPAFVNGLRAGKRGGEHAPAAHGGGKRRADGAAGGSGAKRGPVAHDGEAGDLDPGNKRCLQCGTQETPLWRPGPAGPKTLCNACGVRYMKARRAG</sequence>
<feature type="region of interest" description="Disordered" evidence="5">
    <location>
        <begin position="119"/>
        <end position="190"/>
    </location>
</feature>
<proteinExistence type="predicted"/>
<dbReference type="EMBL" id="JALJOU010000096">
    <property type="protein sequence ID" value="KAK9821779.1"/>
    <property type="molecule type" value="Genomic_DNA"/>
</dbReference>
<evidence type="ECO:0000259" key="6">
    <source>
        <dbReference type="PROSITE" id="PS50114"/>
    </source>
</evidence>
<evidence type="ECO:0000256" key="4">
    <source>
        <dbReference type="PROSITE-ProRule" id="PRU00094"/>
    </source>
</evidence>
<dbReference type="PANTHER" id="PTHR47255">
    <property type="entry name" value="GATA TRANSCRIPTION FACTOR 22-RELATED"/>
    <property type="match status" value="1"/>
</dbReference>
<dbReference type="AlphaFoldDB" id="A0AAW1QK27"/>
<dbReference type="PROSITE" id="PS00344">
    <property type="entry name" value="GATA_ZN_FINGER_1"/>
    <property type="match status" value="1"/>
</dbReference>
<feature type="region of interest" description="Disordered" evidence="5">
    <location>
        <begin position="250"/>
        <end position="291"/>
    </location>
</feature>
<dbReference type="PROSITE" id="PS50114">
    <property type="entry name" value="GATA_ZN_FINGER_2"/>
    <property type="match status" value="1"/>
</dbReference>
<keyword evidence="1" id="KW-0479">Metal-binding</keyword>
<name>A0AAW1QK27_9CHLO</name>
<comment type="caution">
    <text evidence="7">The sequence shown here is derived from an EMBL/GenBank/DDBJ whole genome shotgun (WGS) entry which is preliminary data.</text>
</comment>
<feature type="domain" description="GATA-type" evidence="6">
    <location>
        <begin position="292"/>
        <end position="327"/>
    </location>
</feature>
<dbReference type="GO" id="GO:0008270">
    <property type="term" value="F:zinc ion binding"/>
    <property type="evidence" value="ECO:0007669"/>
    <property type="project" value="UniProtKB-KW"/>
</dbReference>
<dbReference type="PANTHER" id="PTHR47255:SF4">
    <property type="entry name" value="GATA ZINC FINGER DOMAIN-CONTAINING PROTEIN 12"/>
    <property type="match status" value="1"/>
</dbReference>
<gene>
    <name evidence="7" type="ORF">WJX81_001398</name>
</gene>
<dbReference type="InterPro" id="IPR000679">
    <property type="entry name" value="Znf_GATA"/>
</dbReference>
<dbReference type="InterPro" id="IPR052138">
    <property type="entry name" value="GATA_ZnFinger_Domain"/>
</dbReference>
<protein>
    <recommendedName>
        <fullName evidence="6">GATA-type domain-containing protein</fullName>
    </recommendedName>
</protein>
<evidence type="ECO:0000256" key="3">
    <source>
        <dbReference type="ARBA" id="ARBA00022833"/>
    </source>
</evidence>
<dbReference type="GO" id="GO:0043565">
    <property type="term" value="F:sequence-specific DNA binding"/>
    <property type="evidence" value="ECO:0007669"/>
    <property type="project" value="InterPro"/>
</dbReference>
<dbReference type="InterPro" id="IPR013088">
    <property type="entry name" value="Znf_NHR/GATA"/>
</dbReference>
<dbReference type="SUPFAM" id="SSF57716">
    <property type="entry name" value="Glucocorticoid receptor-like (DNA-binding domain)"/>
    <property type="match status" value="1"/>
</dbReference>
<reference evidence="7 8" key="1">
    <citation type="journal article" date="2024" name="Nat. Commun.">
        <title>Phylogenomics reveals the evolutionary origins of lichenization in chlorophyte algae.</title>
        <authorList>
            <person name="Puginier C."/>
            <person name="Libourel C."/>
            <person name="Otte J."/>
            <person name="Skaloud P."/>
            <person name="Haon M."/>
            <person name="Grisel S."/>
            <person name="Petersen M."/>
            <person name="Berrin J.G."/>
            <person name="Delaux P.M."/>
            <person name="Dal Grande F."/>
            <person name="Keller J."/>
        </authorList>
    </citation>
    <scope>NUCLEOTIDE SEQUENCE [LARGE SCALE GENOMIC DNA]</scope>
    <source>
        <strain evidence="7 8">SAG 245.80</strain>
    </source>
</reference>
<keyword evidence="2 4" id="KW-0863">Zinc-finger</keyword>
<dbReference type="SMART" id="SM00401">
    <property type="entry name" value="ZnF_GATA"/>
    <property type="match status" value="1"/>
</dbReference>
<evidence type="ECO:0000313" key="7">
    <source>
        <dbReference type="EMBL" id="KAK9821779.1"/>
    </source>
</evidence>
<dbReference type="Pfam" id="PF00320">
    <property type="entry name" value="GATA"/>
    <property type="match status" value="1"/>
</dbReference>
<dbReference type="CDD" id="cd00202">
    <property type="entry name" value="ZnF_GATA"/>
    <property type="match status" value="1"/>
</dbReference>